<dbReference type="PANTHER" id="PTHR30086:SF20">
    <property type="entry name" value="ARGININE EXPORTER PROTEIN ARGO-RELATED"/>
    <property type="match status" value="1"/>
</dbReference>
<gene>
    <name evidence="7" type="ORF">THS5294_01168</name>
</gene>
<accession>A0A0P1EXP1</accession>
<evidence type="ECO:0000313" key="7">
    <source>
        <dbReference type="EMBL" id="CUH59879.1"/>
    </source>
</evidence>
<evidence type="ECO:0000256" key="5">
    <source>
        <dbReference type="ARBA" id="ARBA00023136"/>
    </source>
</evidence>
<evidence type="ECO:0000256" key="4">
    <source>
        <dbReference type="ARBA" id="ARBA00022989"/>
    </source>
</evidence>
<dbReference type="STRING" id="266809.PM03_09360"/>
<evidence type="ECO:0000256" key="3">
    <source>
        <dbReference type="ARBA" id="ARBA00022692"/>
    </source>
</evidence>
<name>A0A0P1EXP1_9RHOB</name>
<dbReference type="Proteomes" id="UP000051298">
    <property type="component" value="Unassembled WGS sequence"/>
</dbReference>
<proteinExistence type="predicted"/>
<protein>
    <submittedName>
        <fullName evidence="7">Leucine export protein LeuE</fullName>
    </submittedName>
</protein>
<feature type="transmembrane region" description="Helical" evidence="6">
    <location>
        <begin position="175"/>
        <end position="195"/>
    </location>
</feature>
<evidence type="ECO:0000256" key="1">
    <source>
        <dbReference type="ARBA" id="ARBA00004651"/>
    </source>
</evidence>
<keyword evidence="5 6" id="KW-0472">Membrane</keyword>
<feature type="transmembrane region" description="Helical" evidence="6">
    <location>
        <begin position="38"/>
        <end position="63"/>
    </location>
</feature>
<evidence type="ECO:0000313" key="8">
    <source>
        <dbReference type="Proteomes" id="UP000051298"/>
    </source>
</evidence>
<dbReference type="Pfam" id="PF01810">
    <property type="entry name" value="LysE"/>
    <property type="match status" value="1"/>
</dbReference>
<dbReference type="InterPro" id="IPR001123">
    <property type="entry name" value="LeuE-type"/>
</dbReference>
<evidence type="ECO:0000256" key="2">
    <source>
        <dbReference type="ARBA" id="ARBA00022475"/>
    </source>
</evidence>
<sequence length="197" mass="20736">MGTFTLAVILLIITPGPGVLTTAGFGAAYGFRPSLRYVLGLFIGTNLVLLAVVTGMAAIVLSVPWLRTLLMTASIAYLLYLAARIAFAGSKIAFIAAKTPPGIGGGLALQAINPKAYVVNTSLISGFSFAPDNLPFELLTKVLIMNAIWIPIHLAWLWAGTALHELNLNQRTQRAINGGMALAMLAVVALATWTATT</sequence>
<feature type="transmembrane region" description="Helical" evidence="6">
    <location>
        <begin position="143"/>
        <end position="163"/>
    </location>
</feature>
<keyword evidence="2" id="KW-1003">Cell membrane</keyword>
<keyword evidence="3 6" id="KW-0812">Transmembrane</keyword>
<dbReference type="EMBL" id="CYRX01000011">
    <property type="protein sequence ID" value="CUH59879.1"/>
    <property type="molecule type" value="Genomic_DNA"/>
</dbReference>
<evidence type="ECO:0000256" key="6">
    <source>
        <dbReference type="SAM" id="Phobius"/>
    </source>
</evidence>
<dbReference type="GO" id="GO:0005886">
    <property type="term" value="C:plasma membrane"/>
    <property type="evidence" value="ECO:0007669"/>
    <property type="project" value="UniProtKB-SubCell"/>
</dbReference>
<dbReference type="PANTHER" id="PTHR30086">
    <property type="entry name" value="ARGININE EXPORTER PROTEIN ARGO"/>
    <property type="match status" value="1"/>
</dbReference>
<dbReference type="RefSeq" id="WP_038005521.1">
    <property type="nucleotide sequence ID" value="NZ_CYRX01000011.1"/>
</dbReference>
<dbReference type="GO" id="GO:0015171">
    <property type="term" value="F:amino acid transmembrane transporter activity"/>
    <property type="evidence" value="ECO:0007669"/>
    <property type="project" value="TreeGrafter"/>
</dbReference>
<feature type="transmembrane region" description="Helical" evidence="6">
    <location>
        <begin position="75"/>
        <end position="97"/>
    </location>
</feature>
<reference evidence="7 8" key="1">
    <citation type="submission" date="2015-09" db="EMBL/GenBank/DDBJ databases">
        <authorList>
            <consortium name="Swine Surveillance"/>
        </authorList>
    </citation>
    <scope>NUCLEOTIDE SEQUENCE [LARGE SCALE GENOMIC DNA]</scope>
    <source>
        <strain evidence="7 8">CECT 5294</strain>
    </source>
</reference>
<organism evidence="7 8">
    <name type="scientific">Thalassobacter stenotrophicus</name>
    <dbReference type="NCBI Taxonomy" id="266809"/>
    <lineage>
        <taxon>Bacteria</taxon>
        <taxon>Pseudomonadati</taxon>
        <taxon>Pseudomonadota</taxon>
        <taxon>Alphaproteobacteria</taxon>
        <taxon>Rhodobacterales</taxon>
        <taxon>Roseobacteraceae</taxon>
        <taxon>Thalassobacter</taxon>
    </lineage>
</organism>
<dbReference type="eggNOG" id="COG1280">
    <property type="taxonomic scope" value="Bacteria"/>
</dbReference>
<comment type="subcellular location">
    <subcellularLocation>
        <location evidence="1">Cell membrane</location>
        <topology evidence="1">Multi-pass membrane protein</topology>
    </subcellularLocation>
</comment>
<dbReference type="AlphaFoldDB" id="A0A0P1EXP1"/>
<keyword evidence="4 6" id="KW-1133">Transmembrane helix</keyword>